<dbReference type="InterPro" id="IPR000504">
    <property type="entry name" value="RRM_dom"/>
</dbReference>
<evidence type="ECO:0000256" key="2">
    <source>
        <dbReference type="PROSITE-ProRule" id="PRU00176"/>
    </source>
</evidence>
<reference evidence="5" key="1">
    <citation type="submission" date="2025-05" db="UniProtKB">
        <authorList>
            <consortium name="RefSeq"/>
        </authorList>
    </citation>
    <scope>NUCLEOTIDE SEQUENCE [LARGE SCALE GENOMIC DNA]</scope>
    <source>
        <strain evidence="5">14028-0561.14</strain>
    </source>
</reference>
<organism evidence="5 6">
    <name type="scientific">Drosophila kikkawai</name>
    <name type="common">Fruit fly</name>
    <dbReference type="NCBI Taxonomy" id="30033"/>
    <lineage>
        <taxon>Eukaryota</taxon>
        <taxon>Metazoa</taxon>
        <taxon>Ecdysozoa</taxon>
        <taxon>Arthropoda</taxon>
        <taxon>Hexapoda</taxon>
        <taxon>Insecta</taxon>
        <taxon>Pterygota</taxon>
        <taxon>Neoptera</taxon>
        <taxon>Endopterygota</taxon>
        <taxon>Diptera</taxon>
        <taxon>Brachycera</taxon>
        <taxon>Muscomorpha</taxon>
        <taxon>Ephydroidea</taxon>
        <taxon>Drosophilidae</taxon>
        <taxon>Drosophila</taxon>
        <taxon>Sophophora</taxon>
    </lineage>
</organism>
<evidence type="ECO:0000313" key="6">
    <source>
        <dbReference type="RefSeq" id="XP_017033478.1"/>
    </source>
</evidence>
<protein>
    <recommendedName>
        <fullName evidence="4">RRM domain-containing protein</fullName>
    </recommendedName>
</protein>
<feature type="compositionally biased region" description="Acidic residues" evidence="3">
    <location>
        <begin position="595"/>
        <end position="613"/>
    </location>
</feature>
<dbReference type="PANTHER" id="PTHR16134:SF148">
    <property type="entry name" value="S-PHASE KINASE-ASSOCIATED PROTEIN 2, ISOFORM A"/>
    <property type="match status" value="1"/>
</dbReference>
<dbReference type="GO" id="GO:0003723">
    <property type="term" value="F:RNA binding"/>
    <property type="evidence" value="ECO:0007669"/>
    <property type="project" value="UniProtKB-UniRule"/>
</dbReference>
<dbReference type="Gene3D" id="3.80.10.10">
    <property type="entry name" value="Ribonuclease Inhibitor"/>
    <property type="match status" value="1"/>
</dbReference>
<dbReference type="AlphaFoldDB" id="A0A6P4JFV8"/>
<dbReference type="InterPro" id="IPR036047">
    <property type="entry name" value="F-box-like_dom_sf"/>
</dbReference>
<accession>A0A6P4JFV8</accession>
<dbReference type="InterPro" id="IPR035979">
    <property type="entry name" value="RBD_domain_sf"/>
</dbReference>
<dbReference type="GO" id="GO:0031146">
    <property type="term" value="P:SCF-dependent proteasomal ubiquitin-dependent protein catabolic process"/>
    <property type="evidence" value="ECO:0007669"/>
    <property type="project" value="TreeGrafter"/>
</dbReference>
<dbReference type="OMA" id="IAFQHTS"/>
<name>A0A6P4JFV8_DROKI</name>
<dbReference type="InterPro" id="IPR032675">
    <property type="entry name" value="LRR_dom_sf"/>
</dbReference>
<evidence type="ECO:0000256" key="3">
    <source>
        <dbReference type="SAM" id="MobiDB-lite"/>
    </source>
</evidence>
<dbReference type="Gene3D" id="3.30.70.330">
    <property type="match status" value="1"/>
</dbReference>
<reference evidence="6" key="2">
    <citation type="submission" date="2025-08" db="UniProtKB">
        <authorList>
            <consortium name="RefSeq"/>
        </authorList>
    </citation>
    <scope>IDENTIFICATION</scope>
    <source>
        <strain evidence="6">14028-0561.14</strain>
        <tissue evidence="6">Whole fly</tissue>
    </source>
</reference>
<dbReference type="PROSITE" id="PS50102">
    <property type="entry name" value="RRM"/>
    <property type="match status" value="1"/>
</dbReference>
<dbReference type="GeneID" id="108082549"/>
<keyword evidence="5" id="KW-1185">Reference proteome</keyword>
<dbReference type="CDD" id="cd00590">
    <property type="entry name" value="RRM_SF"/>
    <property type="match status" value="1"/>
</dbReference>
<evidence type="ECO:0000313" key="5">
    <source>
        <dbReference type="Proteomes" id="UP001652661"/>
    </source>
</evidence>
<dbReference type="GO" id="GO:0019005">
    <property type="term" value="C:SCF ubiquitin ligase complex"/>
    <property type="evidence" value="ECO:0007669"/>
    <property type="project" value="TreeGrafter"/>
</dbReference>
<dbReference type="PANTHER" id="PTHR16134">
    <property type="entry name" value="F-BOX/TPR REPEAT PROTEIN POF3"/>
    <property type="match status" value="1"/>
</dbReference>
<gene>
    <name evidence="6" type="primary">LOC108082549</name>
</gene>
<evidence type="ECO:0000256" key="1">
    <source>
        <dbReference type="ARBA" id="ARBA00022884"/>
    </source>
</evidence>
<keyword evidence="1 2" id="KW-0694">RNA-binding</keyword>
<dbReference type="SMART" id="SM00360">
    <property type="entry name" value="RRM"/>
    <property type="match status" value="1"/>
</dbReference>
<dbReference type="OrthoDB" id="6492012at2759"/>
<dbReference type="SUPFAM" id="SSF54928">
    <property type="entry name" value="RNA-binding domain, RBD"/>
    <property type="match status" value="1"/>
</dbReference>
<feature type="region of interest" description="Disordered" evidence="3">
    <location>
        <begin position="591"/>
        <end position="613"/>
    </location>
</feature>
<evidence type="ECO:0000259" key="4">
    <source>
        <dbReference type="PROSITE" id="PS50102"/>
    </source>
</evidence>
<dbReference type="SUPFAM" id="SSF52047">
    <property type="entry name" value="RNI-like"/>
    <property type="match status" value="1"/>
</dbReference>
<dbReference type="RefSeq" id="XP_017033478.1">
    <property type="nucleotide sequence ID" value="XM_017177989.2"/>
</dbReference>
<feature type="domain" description="RRM" evidence="4">
    <location>
        <begin position="29"/>
        <end position="110"/>
    </location>
</feature>
<dbReference type="InterPro" id="IPR012677">
    <property type="entry name" value="Nucleotide-bd_a/b_plait_sf"/>
</dbReference>
<proteinExistence type="predicted"/>
<dbReference type="Proteomes" id="UP001652661">
    <property type="component" value="Chromosome 2R"/>
</dbReference>
<sequence>MAQRVVIPSPQNYYFKDSVAYTEDHIPVQKIHMFGLPPKLNKFALEVHFGMYGHVLRLHIFKPRNEPGEERRYSRTGYVFFAQKTDAAKALHSRIHHLNGIKFHVQASDSWHQPDAYGMPRHLPVYLPNTKPPPPPPVMSLNDHCLEHILMYLQLPDQIHFARTCLRFRAVYQMATARLHKFIDLFQFGNMTVWDMRDFFRLSGAYVDKIYGVMPKTHPERLCDFLANNCRNLKTMAVFGGNTWSGRNIQKVFAKMNQLESLHLPMSNINDQSVLALRNLHKLKTLDLSGNPFIGETLAKLPNTIESLTLNDCKYLEVGYLMKILKTFHALKELNMRNLDPNGVEIYEQMIKEKCCLALETLRMSGYGYRHYEFVAQIPSLKNLSIVIKRGLRAQLFEQLAEHKAKQLERLEVLGVDIVTQPMLCNIAKLSELRYLKLPQIQSYATLADAIGSNGLQNLERLAVRQSGCFSEQAILKIFRACPKLSCLDLEDFNKSREQLVLDIVSCVQQEIANKDMRRKLPIKLWNVPAIVKANSEKFPKDIIQIKRSHERDDDLFNPEDFDDYAFDPDDWDLDEDTDDEFQFEQDMYDMGFLSDDDDDDDDDGDDDDDDNEYFNLGLAAGGYVHPSWPYDSDGDFIGFGLDDD</sequence>
<dbReference type="SUPFAM" id="SSF81383">
    <property type="entry name" value="F-box domain"/>
    <property type="match status" value="1"/>
</dbReference>